<evidence type="ECO:0000313" key="7">
    <source>
        <dbReference type="EMBL" id="KXB61576.1"/>
    </source>
</evidence>
<dbReference type="Proteomes" id="UP000070355">
    <property type="component" value="Unassembled WGS sequence"/>
</dbReference>
<dbReference type="PANTHER" id="PTHR13767">
    <property type="entry name" value="TRNA-PSEUDOURIDINE SYNTHASE"/>
    <property type="match status" value="1"/>
</dbReference>
<keyword evidence="4 5" id="KW-0413">Isomerase</keyword>
<feature type="domain" description="Pseudouridine synthase II N-terminal" evidence="6">
    <location>
        <begin position="24"/>
        <end position="179"/>
    </location>
</feature>
<dbReference type="HAMAP" id="MF_01080">
    <property type="entry name" value="TruB_bact"/>
    <property type="match status" value="1"/>
</dbReference>
<comment type="function">
    <text evidence="5">Responsible for synthesis of pseudouridine from uracil-55 in the psi GC loop of transfer RNAs.</text>
</comment>
<dbReference type="GO" id="GO:0031119">
    <property type="term" value="P:tRNA pseudouridine synthesis"/>
    <property type="evidence" value="ECO:0007669"/>
    <property type="project" value="UniProtKB-UniRule"/>
</dbReference>
<gene>
    <name evidence="5" type="primary">truB</name>
    <name evidence="7" type="ORF">HMPREF3186_00562</name>
</gene>
<keyword evidence="3 5" id="KW-0819">tRNA processing</keyword>
<evidence type="ECO:0000256" key="1">
    <source>
        <dbReference type="ARBA" id="ARBA00000385"/>
    </source>
</evidence>
<dbReference type="FunFam" id="3.30.2350.10:FF:000011">
    <property type="entry name" value="tRNA pseudouridine synthase B"/>
    <property type="match status" value="1"/>
</dbReference>
<dbReference type="CDD" id="cd02573">
    <property type="entry name" value="PseudoU_synth_EcTruB"/>
    <property type="match status" value="1"/>
</dbReference>
<evidence type="ECO:0000313" key="8">
    <source>
        <dbReference type="Proteomes" id="UP000070355"/>
    </source>
</evidence>
<comment type="catalytic activity">
    <reaction evidence="1 5">
        <text>uridine(55) in tRNA = pseudouridine(55) in tRNA</text>
        <dbReference type="Rhea" id="RHEA:42532"/>
        <dbReference type="Rhea" id="RHEA-COMP:10101"/>
        <dbReference type="Rhea" id="RHEA-COMP:10102"/>
        <dbReference type="ChEBI" id="CHEBI:65314"/>
        <dbReference type="ChEBI" id="CHEBI:65315"/>
        <dbReference type="EC" id="5.4.99.25"/>
    </reaction>
</comment>
<reference evidence="8" key="1">
    <citation type="submission" date="2016-01" db="EMBL/GenBank/DDBJ databases">
        <authorList>
            <person name="Mitreva M."/>
            <person name="Pepin K.H."/>
            <person name="Mihindukulasuriya K.A."/>
            <person name="Fulton R."/>
            <person name="Fronick C."/>
            <person name="O'Laughlin M."/>
            <person name="Miner T."/>
            <person name="Herter B."/>
            <person name="Rosa B.A."/>
            <person name="Cordes M."/>
            <person name="Tomlinson C."/>
            <person name="Wollam A."/>
            <person name="Palsikar V.B."/>
            <person name="Mardis E.R."/>
            <person name="Wilson R.K."/>
        </authorList>
    </citation>
    <scope>NUCLEOTIDE SEQUENCE [LARGE SCALE GENOMIC DNA]</scope>
    <source>
        <strain evidence="8">DNF01167</strain>
    </source>
</reference>
<dbReference type="PATRIC" id="fig|1379.3.peg.559"/>
<evidence type="ECO:0000256" key="2">
    <source>
        <dbReference type="ARBA" id="ARBA00005642"/>
    </source>
</evidence>
<dbReference type="Pfam" id="PF01509">
    <property type="entry name" value="TruB_N"/>
    <property type="match status" value="1"/>
</dbReference>
<evidence type="ECO:0000259" key="6">
    <source>
        <dbReference type="Pfam" id="PF01509"/>
    </source>
</evidence>
<dbReference type="PANTHER" id="PTHR13767:SF2">
    <property type="entry name" value="PSEUDOURIDYLATE SYNTHASE TRUB1"/>
    <property type="match status" value="1"/>
</dbReference>
<organism evidence="7 8">
    <name type="scientific">Gemella haemolysans</name>
    <dbReference type="NCBI Taxonomy" id="1379"/>
    <lineage>
        <taxon>Bacteria</taxon>
        <taxon>Bacillati</taxon>
        <taxon>Bacillota</taxon>
        <taxon>Bacilli</taxon>
        <taxon>Bacillales</taxon>
        <taxon>Gemellaceae</taxon>
        <taxon>Gemella</taxon>
    </lineage>
</organism>
<dbReference type="RefSeq" id="WP_060913829.1">
    <property type="nucleotide sequence ID" value="NZ_KQ959936.1"/>
</dbReference>
<dbReference type="Gene3D" id="3.30.2350.10">
    <property type="entry name" value="Pseudouridine synthase"/>
    <property type="match status" value="1"/>
</dbReference>
<dbReference type="InterPro" id="IPR020103">
    <property type="entry name" value="PsdUridine_synth_cat_dom_sf"/>
</dbReference>
<name>A0A134A1M3_9BACL</name>
<proteinExistence type="inferred from homology"/>
<dbReference type="GO" id="GO:0003723">
    <property type="term" value="F:RNA binding"/>
    <property type="evidence" value="ECO:0007669"/>
    <property type="project" value="InterPro"/>
</dbReference>
<dbReference type="GO" id="GO:0160148">
    <property type="term" value="F:tRNA pseudouridine(55) synthase activity"/>
    <property type="evidence" value="ECO:0007669"/>
    <property type="project" value="UniProtKB-EC"/>
</dbReference>
<protein>
    <recommendedName>
        <fullName evidence="5">tRNA pseudouridine synthase B</fullName>
        <ecNumber evidence="5">5.4.99.25</ecNumber>
    </recommendedName>
    <alternativeName>
        <fullName evidence="5">tRNA pseudouridine(55) synthase</fullName>
        <shortName evidence="5">Psi55 synthase</shortName>
    </alternativeName>
    <alternativeName>
        <fullName evidence="5">tRNA pseudouridylate synthase</fullName>
    </alternativeName>
    <alternativeName>
        <fullName evidence="5">tRNA-uridine isomerase</fullName>
    </alternativeName>
</protein>
<sequence length="307" mass="35190">MFDGILPIYKERGITSHDVVFKARKILQMKKIGHSGTLDPEVDGVLLLLLGGATKVSDYAMDLGKSYRAEVCLGLKTTTEDFTGEVIEECKVNDININEIKEILSLMIGEIEQTPPIYSAIKVNGRKLYEYARRGQFDVEIPTRKVNIYDISFIENSEYYKDDKFYFSIDISCGKGTYVRTIATSIGEKLNLPSTMSKLTRTRSGEITLEKCLKLSEVEQKVQEGNLEQSLLRKEYALEEFQFVEIPKFRAKQVMNGLRFRKNQFPDYDFTDGIVFTYENEAIAIYHLKDKDDELLSVKTTFPKIIE</sequence>
<dbReference type="AlphaFoldDB" id="A0A134A1M3"/>
<feature type="active site" description="Nucleophile" evidence="5">
    <location>
        <position position="39"/>
    </location>
</feature>
<dbReference type="SUPFAM" id="SSF55120">
    <property type="entry name" value="Pseudouridine synthase"/>
    <property type="match status" value="1"/>
</dbReference>
<dbReference type="GO" id="GO:1990481">
    <property type="term" value="P:mRNA pseudouridine synthesis"/>
    <property type="evidence" value="ECO:0007669"/>
    <property type="project" value="TreeGrafter"/>
</dbReference>
<dbReference type="EMBL" id="LSDC01000033">
    <property type="protein sequence ID" value="KXB61576.1"/>
    <property type="molecule type" value="Genomic_DNA"/>
</dbReference>
<comment type="caution">
    <text evidence="7">The sequence shown here is derived from an EMBL/GenBank/DDBJ whole genome shotgun (WGS) entry which is preliminary data.</text>
</comment>
<evidence type="ECO:0000256" key="3">
    <source>
        <dbReference type="ARBA" id="ARBA00022694"/>
    </source>
</evidence>
<dbReference type="InterPro" id="IPR002501">
    <property type="entry name" value="PsdUridine_synth_N"/>
</dbReference>
<accession>A0A134A1M3</accession>
<dbReference type="NCBIfam" id="TIGR00431">
    <property type="entry name" value="TruB"/>
    <property type="match status" value="1"/>
</dbReference>
<dbReference type="STRING" id="1379.HMPREF3186_00562"/>
<dbReference type="InterPro" id="IPR014780">
    <property type="entry name" value="tRNA_psdUridine_synth_TruB"/>
</dbReference>
<evidence type="ECO:0000256" key="4">
    <source>
        <dbReference type="ARBA" id="ARBA00023235"/>
    </source>
</evidence>
<evidence type="ECO:0000256" key="5">
    <source>
        <dbReference type="HAMAP-Rule" id="MF_01080"/>
    </source>
</evidence>
<comment type="similarity">
    <text evidence="2 5">Belongs to the pseudouridine synthase TruB family. Type 1 subfamily.</text>
</comment>
<dbReference type="EC" id="5.4.99.25" evidence="5"/>
<dbReference type="OrthoDB" id="9802309at2"/>